<dbReference type="Gene3D" id="2.60.40.10">
    <property type="entry name" value="Immunoglobulins"/>
    <property type="match status" value="1"/>
</dbReference>
<dbReference type="SUPFAM" id="SSF81296">
    <property type="entry name" value="E set domains"/>
    <property type="match status" value="1"/>
</dbReference>
<evidence type="ECO:0000313" key="3">
    <source>
        <dbReference type="Proteomes" id="UP000006901"/>
    </source>
</evidence>
<dbReference type="InterPro" id="IPR014756">
    <property type="entry name" value="Ig_E-set"/>
</dbReference>
<accession>A0A0H3C0C3</accession>
<dbReference type="InterPro" id="IPR038765">
    <property type="entry name" value="Papain-like_cys_pep_sf"/>
</dbReference>
<name>A0A0H3C0C3_BORBZ</name>
<dbReference type="AlphaFoldDB" id="A0A0H3C0C3"/>
<keyword evidence="1" id="KW-1133">Transmembrane helix</keyword>
<protein>
    <submittedName>
        <fullName evidence="2">IPT/TIG domain protein</fullName>
    </submittedName>
</protein>
<gene>
    <name evidence="2" type="ordered locus">BbuZS7_0614</name>
</gene>
<evidence type="ECO:0000256" key="1">
    <source>
        <dbReference type="SAM" id="Phobius"/>
    </source>
</evidence>
<feature type="transmembrane region" description="Helical" evidence="1">
    <location>
        <begin position="9"/>
        <end position="31"/>
    </location>
</feature>
<keyword evidence="1" id="KW-0472">Membrane</keyword>
<dbReference type="EMBL" id="CP001205">
    <property type="protein sequence ID" value="ACK74500.1"/>
    <property type="molecule type" value="Genomic_DNA"/>
</dbReference>
<dbReference type="SUPFAM" id="SSF54001">
    <property type="entry name" value="Cysteine proteinases"/>
    <property type="match status" value="1"/>
</dbReference>
<organism evidence="2 3">
    <name type="scientific">Borreliella burgdorferi (strain ZS7)</name>
    <name type="common">Borrelia burgdorferi</name>
    <dbReference type="NCBI Taxonomy" id="445985"/>
    <lineage>
        <taxon>Bacteria</taxon>
        <taxon>Pseudomonadati</taxon>
        <taxon>Spirochaetota</taxon>
        <taxon>Spirochaetia</taxon>
        <taxon>Spirochaetales</taxon>
        <taxon>Borreliaceae</taxon>
        <taxon>Borreliella</taxon>
    </lineage>
</organism>
<sequence length="518" mass="60373">MAIFFKNKYFYLSLIFIIFLFLFVFSGFLFYSKPIIYDISPIPTSHKDIIIIKGNNLGYSTGEININNNYLVKSSIISWDNTEIVFKITDEVNSGLIFVKGERGTSNELFLVISRQVPVKLNRKNIPFIFSEDKIILNANSSTLLQGMNLFSPFSTITIFLETKDKLYTILPQNILDVSENRVEFVSPKTLNSSGKLYVLLGNIQSNKVSFSVKNDFFKWTLSDSKEFAIIEEIYFSQDVSSNFDSNPQDINFNIFYLRPIENERQKITERNSEHLDFNIDNLFFENLKTNKFIFKTRVKTYKLNLEFLDAKYLESIEVNRDINNQEYKKYVQDKKKDYLSYSYVDLMSLDSLILSKTSGSNSVYKLAKAIIDVLTSNFKIVENNLSLKDSIEEKKISSGNLIVLTNLLFLKYDIPLRNIVGLYYDSNSLKLKEHFWFEFFLAGVGFVYFDIINAVLFKDSSKYFLNISDNYIQYGCKEDYDKNEFFDGYLDSGFLKYKSLTNGSYSLMHRFVLEDNF</sequence>
<dbReference type="Proteomes" id="UP000006901">
    <property type="component" value="Chromosome"/>
</dbReference>
<dbReference type="KEGG" id="bbz:BbuZS7_0614"/>
<dbReference type="GeneID" id="56568033"/>
<dbReference type="RefSeq" id="WP_002658108.1">
    <property type="nucleotide sequence ID" value="NC_011728.1"/>
</dbReference>
<dbReference type="Gene3D" id="3.10.620.30">
    <property type="match status" value="1"/>
</dbReference>
<dbReference type="HOGENOM" id="CLU_525490_0_0_12"/>
<dbReference type="InterPro" id="IPR013783">
    <property type="entry name" value="Ig-like_fold"/>
</dbReference>
<evidence type="ECO:0000313" key="2">
    <source>
        <dbReference type="EMBL" id="ACK74500.1"/>
    </source>
</evidence>
<feature type="transmembrane region" description="Helical" evidence="1">
    <location>
        <begin position="436"/>
        <end position="458"/>
    </location>
</feature>
<keyword evidence="1" id="KW-0812">Transmembrane</keyword>
<proteinExistence type="predicted"/>
<reference evidence="2 3" key="1">
    <citation type="journal article" date="2011" name="J. Bacteriol.">
        <title>Whole-genome sequences of thirteen isolates of Borrelia burgdorferi.</title>
        <authorList>
            <person name="Schutzer S.E."/>
            <person name="Fraser-Liggett C.M."/>
            <person name="Casjens S.R."/>
            <person name="Qiu W.G."/>
            <person name="Dunn J.J."/>
            <person name="Mongodin E.F."/>
            <person name="Luft B.J."/>
        </authorList>
    </citation>
    <scope>NUCLEOTIDE SEQUENCE [LARGE SCALE GENOMIC DNA]</scope>
    <source>
        <strain evidence="2 3">ZS7</strain>
    </source>
</reference>